<comment type="cofactor">
    <cofactor evidence="1 9">
        <name>heme</name>
        <dbReference type="ChEBI" id="CHEBI:30413"/>
    </cofactor>
</comment>
<dbReference type="HOGENOM" id="CLU_001570_2_3_1"/>
<dbReference type="Gene3D" id="1.10.630.10">
    <property type="entry name" value="Cytochrome P450"/>
    <property type="match status" value="1"/>
</dbReference>
<dbReference type="PANTHER" id="PTHR46300:SF7">
    <property type="entry name" value="P450, PUTATIVE (EUROFUNG)-RELATED"/>
    <property type="match status" value="1"/>
</dbReference>
<dbReference type="RefSeq" id="XP_009546985.1">
    <property type="nucleotide sequence ID" value="XM_009548690.1"/>
</dbReference>
<feature type="binding site" description="axial binding residue" evidence="9">
    <location>
        <position position="438"/>
    </location>
    <ligand>
        <name>heme</name>
        <dbReference type="ChEBI" id="CHEBI:30413"/>
    </ligand>
    <ligandPart>
        <name>Fe</name>
        <dbReference type="ChEBI" id="CHEBI:18248"/>
    </ligandPart>
</feature>
<evidence type="ECO:0000256" key="6">
    <source>
        <dbReference type="ARBA" id="ARBA00023002"/>
    </source>
</evidence>
<dbReference type="EMBL" id="KI925459">
    <property type="protein sequence ID" value="ETW81145.1"/>
    <property type="molecule type" value="Genomic_DNA"/>
</dbReference>
<keyword evidence="6" id="KW-0560">Oxidoreductase</keyword>
<dbReference type="Pfam" id="PF00067">
    <property type="entry name" value="p450"/>
    <property type="match status" value="1"/>
</dbReference>
<sequence>MDPLISAFSGLVLAVTLALFVYRRSPKSNLPFPPGPKPKFFSGNVDDIPKTYPWLGYAAMAKEYGPLIHLKVGMRRNMLVINSAQVASDLLESRSGIYSDRPKQWMYGVLANRLLNVFNISIQHSRFRRYRKLMNSGLNSRATQGYAPLMESEVKTLLRALYTKPEELSAHVRRNAGAVILKVAYGWEVKTNDDRFVTMMEKAVKMNVEANTPGKWLVEDLPALRYVPSWFPGAYFQRRARYFKEQLSQIDTVPFEWVKKQMASGSYIDSFTSRMLQPDDGNTPNAEEQDIIKWCSGALYAGGADTTVSALASFVAAMALYPEIQERARAEVDSVVGRDRLPTIEDVPHLHYVNAVVKEVLRWAPVAPMGLPHRLTQDDVYQGQFIPADTTVHANIWAILHDPALYPEPEKFNPERHLGEHPQPDPRKYAFGFSRRVCPGAHFAETSLTFTTSSVLSSLIISKKKDANGKVIEPIVEFTSSVTSHLKPSFQCDIVPRSAGARALIEDDDA</sequence>
<evidence type="ECO:0000256" key="9">
    <source>
        <dbReference type="PIRSR" id="PIRSR602401-1"/>
    </source>
</evidence>
<dbReference type="InterPro" id="IPR001128">
    <property type="entry name" value="Cyt_P450"/>
</dbReference>
<evidence type="ECO:0000256" key="5">
    <source>
        <dbReference type="ARBA" id="ARBA00022723"/>
    </source>
</evidence>
<keyword evidence="7 9" id="KW-0408">Iron</keyword>
<evidence type="ECO:0000313" key="10">
    <source>
        <dbReference type="EMBL" id="ETW81145.1"/>
    </source>
</evidence>
<dbReference type="GO" id="GO:0004497">
    <property type="term" value="F:monooxygenase activity"/>
    <property type="evidence" value="ECO:0007669"/>
    <property type="project" value="UniProtKB-KW"/>
</dbReference>
<dbReference type="GO" id="GO:0020037">
    <property type="term" value="F:heme binding"/>
    <property type="evidence" value="ECO:0007669"/>
    <property type="project" value="InterPro"/>
</dbReference>
<dbReference type="OrthoDB" id="2789670at2759"/>
<dbReference type="SUPFAM" id="SSF48264">
    <property type="entry name" value="Cytochrome P450"/>
    <property type="match status" value="1"/>
</dbReference>
<dbReference type="InterPro" id="IPR036396">
    <property type="entry name" value="Cyt_P450_sf"/>
</dbReference>
<organism evidence="10 11">
    <name type="scientific">Heterobasidion irregulare (strain TC 32-1)</name>
    <dbReference type="NCBI Taxonomy" id="747525"/>
    <lineage>
        <taxon>Eukaryota</taxon>
        <taxon>Fungi</taxon>
        <taxon>Dikarya</taxon>
        <taxon>Basidiomycota</taxon>
        <taxon>Agaricomycotina</taxon>
        <taxon>Agaricomycetes</taxon>
        <taxon>Russulales</taxon>
        <taxon>Bondarzewiaceae</taxon>
        <taxon>Heterobasidion</taxon>
        <taxon>Heterobasidion annosum species complex</taxon>
    </lineage>
</organism>
<dbReference type="SMR" id="W4K725"/>
<reference evidence="10 11" key="1">
    <citation type="journal article" date="2012" name="New Phytol.">
        <title>Insight into trade-off between wood decay and parasitism from the genome of a fungal forest pathogen.</title>
        <authorList>
            <person name="Olson A."/>
            <person name="Aerts A."/>
            <person name="Asiegbu F."/>
            <person name="Belbahri L."/>
            <person name="Bouzid O."/>
            <person name="Broberg A."/>
            <person name="Canback B."/>
            <person name="Coutinho P.M."/>
            <person name="Cullen D."/>
            <person name="Dalman K."/>
            <person name="Deflorio G."/>
            <person name="van Diepen L.T."/>
            <person name="Dunand C."/>
            <person name="Duplessis S."/>
            <person name="Durling M."/>
            <person name="Gonthier P."/>
            <person name="Grimwood J."/>
            <person name="Fossdal C.G."/>
            <person name="Hansson D."/>
            <person name="Henrissat B."/>
            <person name="Hietala A."/>
            <person name="Himmelstrand K."/>
            <person name="Hoffmeister D."/>
            <person name="Hogberg N."/>
            <person name="James T.Y."/>
            <person name="Karlsson M."/>
            <person name="Kohler A."/>
            <person name="Kues U."/>
            <person name="Lee Y.H."/>
            <person name="Lin Y.C."/>
            <person name="Lind M."/>
            <person name="Lindquist E."/>
            <person name="Lombard V."/>
            <person name="Lucas S."/>
            <person name="Lunden K."/>
            <person name="Morin E."/>
            <person name="Murat C."/>
            <person name="Park J."/>
            <person name="Raffaello T."/>
            <person name="Rouze P."/>
            <person name="Salamov A."/>
            <person name="Schmutz J."/>
            <person name="Solheim H."/>
            <person name="Stahlberg J."/>
            <person name="Velez H."/>
            <person name="de Vries R.P."/>
            <person name="Wiebenga A."/>
            <person name="Woodward S."/>
            <person name="Yakovlev I."/>
            <person name="Garbelotto M."/>
            <person name="Martin F."/>
            <person name="Grigoriev I.V."/>
            <person name="Stenlid J."/>
        </authorList>
    </citation>
    <scope>NUCLEOTIDE SEQUENCE [LARGE SCALE GENOMIC DNA]</scope>
    <source>
        <strain evidence="10 11">TC 32-1</strain>
    </source>
</reference>
<dbReference type="CDD" id="cd11065">
    <property type="entry name" value="CYP64-like"/>
    <property type="match status" value="1"/>
</dbReference>
<proteinExistence type="inferred from homology"/>
<dbReference type="eggNOG" id="KOG0156">
    <property type="taxonomic scope" value="Eukaryota"/>
</dbReference>
<dbReference type="PRINTS" id="PR00385">
    <property type="entry name" value="P450"/>
</dbReference>
<evidence type="ECO:0000256" key="8">
    <source>
        <dbReference type="ARBA" id="ARBA00023033"/>
    </source>
</evidence>
<evidence type="ECO:0000313" key="11">
    <source>
        <dbReference type="Proteomes" id="UP000030671"/>
    </source>
</evidence>
<dbReference type="GO" id="GO:0005506">
    <property type="term" value="F:iron ion binding"/>
    <property type="evidence" value="ECO:0007669"/>
    <property type="project" value="InterPro"/>
</dbReference>
<evidence type="ECO:0000256" key="4">
    <source>
        <dbReference type="ARBA" id="ARBA00022617"/>
    </source>
</evidence>
<gene>
    <name evidence="10" type="primary">cyp50</name>
    <name evidence="10" type="ORF">HETIRDRAFT_62172</name>
</gene>
<dbReference type="GO" id="GO:0016705">
    <property type="term" value="F:oxidoreductase activity, acting on paired donors, with incorporation or reduction of molecular oxygen"/>
    <property type="evidence" value="ECO:0007669"/>
    <property type="project" value="InterPro"/>
</dbReference>
<dbReference type="InParanoid" id="W4K725"/>
<name>W4K725_HETIT</name>
<evidence type="ECO:0000256" key="7">
    <source>
        <dbReference type="ARBA" id="ARBA00023004"/>
    </source>
</evidence>
<evidence type="ECO:0000256" key="3">
    <source>
        <dbReference type="ARBA" id="ARBA00010617"/>
    </source>
</evidence>
<keyword evidence="4 9" id="KW-0349">Heme</keyword>
<dbReference type="KEGG" id="hir:HETIRDRAFT_62172"/>
<comment type="similarity">
    <text evidence="3">Belongs to the cytochrome P450 family.</text>
</comment>
<dbReference type="PRINTS" id="PR00463">
    <property type="entry name" value="EP450I"/>
</dbReference>
<evidence type="ECO:0000256" key="2">
    <source>
        <dbReference type="ARBA" id="ARBA00005179"/>
    </source>
</evidence>
<dbReference type="Proteomes" id="UP000030671">
    <property type="component" value="Unassembled WGS sequence"/>
</dbReference>
<dbReference type="GeneID" id="20678587"/>
<dbReference type="InterPro" id="IPR050364">
    <property type="entry name" value="Cytochrome_P450_fung"/>
</dbReference>
<protein>
    <submittedName>
        <fullName evidence="10">Cytochrome P450 monooxygenase 50</fullName>
    </submittedName>
</protein>
<dbReference type="AlphaFoldDB" id="W4K725"/>
<dbReference type="PANTHER" id="PTHR46300">
    <property type="entry name" value="P450, PUTATIVE (EUROFUNG)-RELATED-RELATED"/>
    <property type="match status" value="1"/>
</dbReference>
<keyword evidence="11" id="KW-1185">Reference proteome</keyword>
<comment type="pathway">
    <text evidence="2">Secondary metabolite biosynthesis.</text>
</comment>
<evidence type="ECO:0000256" key="1">
    <source>
        <dbReference type="ARBA" id="ARBA00001971"/>
    </source>
</evidence>
<keyword evidence="8 10" id="KW-0503">Monooxygenase</keyword>
<keyword evidence="5 9" id="KW-0479">Metal-binding</keyword>
<dbReference type="STRING" id="747525.W4K725"/>
<accession>W4K725</accession>
<dbReference type="InterPro" id="IPR002401">
    <property type="entry name" value="Cyt_P450_E_grp-I"/>
</dbReference>